<dbReference type="AlphaFoldDB" id="A0A1H6CEH5"/>
<dbReference type="Gene3D" id="3.40.640.10">
    <property type="entry name" value="Type I PLP-dependent aspartate aminotransferase-like (Major domain)"/>
    <property type="match status" value="1"/>
</dbReference>
<accession>A0A1H6CEH5</accession>
<dbReference type="RefSeq" id="WP_103939663.1">
    <property type="nucleotide sequence ID" value="NZ_FNVO01000009.1"/>
</dbReference>
<evidence type="ECO:0000256" key="3">
    <source>
        <dbReference type="RuleBase" id="RU004075"/>
    </source>
</evidence>
<dbReference type="Proteomes" id="UP000236723">
    <property type="component" value="Unassembled WGS sequence"/>
</dbReference>
<dbReference type="PROSITE" id="PS00595">
    <property type="entry name" value="AA_TRANSFER_CLASS_5"/>
    <property type="match status" value="1"/>
</dbReference>
<dbReference type="EMBL" id="FNVO01000009">
    <property type="protein sequence ID" value="SEG71055.1"/>
    <property type="molecule type" value="Genomic_DNA"/>
</dbReference>
<reference evidence="7" key="1">
    <citation type="submission" date="2016-10" db="EMBL/GenBank/DDBJ databases">
        <authorList>
            <person name="Varghese N."/>
            <person name="Submissions S."/>
        </authorList>
    </citation>
    <scope>NUCLEOTIDE SEQUENCE [LARGE SCALE GENOMIC DNA]</scope>
    <source>
        <strain evidence="7">DSM 43163</strain>
    </source>
</reference>
<keyword evidence="6" id="KW-0456">Lyase</keyword>
<dbReference type="InterPro" id="IPR015422">
    <property type="entry name" value="PyrdxlP-dep_Trfase_small"/>
</dbReference>
<name>A0A1H6CEH5_9ACTN</name>
<dbReference type="SUPFAM" id="SSF53383">
    <property type="entry name" value="PLP-dependent transferases"/>
    <property type="match status" value="1"/>
</dbReference>
<keyword evidence="2" id="KW-0663">Pyridoxal phosphate</keyword>
<dbReference type="GO" id="GO:0016829">
    <property type="term" value="F:lyase activity"/>
    <property type="evidence" value="ECO:0007669"/>
    <property type="project" value="UniProtKB-KW"/>
</dbReference>
<evidence type="ECO:0000256" key="4">
    <source>
        <dbReference type="RuleBase" id="RU004504"/>
    </source>
</evidence>
<dbReference type="InterPro" id="IPR000192">
    <property type="entry name" value="Aminotrans_V_dom"/>
</dbReference>
<dbReference type="Pfam" id="PF00266">
    <property type="entry name" value="Aminotran_5"/>
    <property type="match status" value="1"/>
</dbReference>
<dbReference type="InterPro" id="IPR015424">
    <property type="entry name" value="PyrdxlP-dep_Trfase"/>
</dbReference>
<dbReference type="PANTHER" id="PTHR43586:SF24">
    <property type="entry name" value="BLR4730 PROTEIN"/>
    <property type="match status" value="1"/>
</dbReference>
<gene>
    <name evidence="6" type="ORF">SAMN04489712_109236</name>
</gene>
<evidence type="ECO:0000256" key="2">
    <source>
        <dbReference type="ARBA" id="ARBA00022898"/>
    </source>
</evidence>
<dbReference type="Gene3D" id="3.90.1150.10">
    <property type="entry name" value="Aspartate Aminotransferase, domain 1"/>
    <property type="match status" value="1"/>
</dbReference>
<dbReference type="PANTHER" id="PTHR43586">
    <property type="entry name" value="CYSTEINE DESULFURASE"/>
    <property type="match status" value="1"/>
</dbReference>
<dbReference type="InterPro" id="IPR015421">
    <property type="entry name" value="PyrdxlP-dep_Trfase_major"/>
</dbReference>
<dbReference type="OrthoDB" id="9808002at2"/>
<feature type="domain" description="Aminotransferase class V" evidence="5">
    <location>
        <begin position="19"/>
        <end position="380"/>
    </location>
</feature>
<dbReference type="InterPro" id="IPR020578">
    <property type="entry name" value="Aminotrans_V_PyrdxlP_BS"/>
</dbReference>
<evidence type="ECO:0000313" key="7">
    <source>
        <dbReference type="Proteomes" id="UP000236723"/>
    </source>
</evidence>
<proteinExistence type="inferred from homology"/>
<organism evidence="6 7">
    <name type="scientific">Thermomonospora echinospora</name>
    <dbReference type="NCBI Taxonomy" id="1992"/>
    <lineage>
        <taxon>Bacteria</taxon>
        <taxon>Bacillati</taxon>
        <taxon>Actinomycetota</taxon>
        <taxon>Actinomycetes</taxon>
        <taxon>Streptosporangiales</taxon>
        <taxon>Thermomonosporaceae</taxon>
        <taxon>Thermomonospora</taxon>
    </lineage>
</organism>
<evidence type="ECO:0000313" key="6">
    <source>
        <dbReference type="EMBL" id="SEG71055.1"/>
    </source>
</evidence>
<protein>
    <submittedName>
        <fullName evidence="6">Selenocysteine lyase/Cysteine desulfurase</fullName>
    </submittedName>
</protein>
<comment type="similarity">
    <text evidence="3">Belongs to the class-V pyridoxal-phosphate-dependent aminotransferase family.</text>
</comment>
<comment type="cofactor">
    <cofactor evidence="1 4">
        <name>pyridoxal 5'-phosphate</name>
        <dbReference type="ChEBI" id="CHEBI:597326"/>
    </cofactor>
</comment>
<sequence>MDLDRIRAQTPGCQNVVHLNNAGAALPPAVVHDTVLGHLELESRIGGYEAADAAAEAFTASYDVLARLVGAHPDEIAFVENATRAWDMAFYAIPFRAGERILTTSSEYASNALGFLQAAQRHGAVVEVVPDDGHGQICLDSLARMLDAGNVRLVAINHVPTHDGLVNPAAEVGKLAREAGALYLLDACQSVGQLVVDVAEIGCDLLSATGRKFLRGPRGTGFLYARREVAQQLVPPFVDLRAADWTGPDSYELRPDARRFETWERFAAGQLGLAAAASYALGLGLEAIQERVTGLGERLRAALAELPGVTVHDQGLRKSGIVTFTHETVGAPEIVARLAAAPRPVNVRVTEQTYRYDAGARPPLRVRISPHYYNTEEELDLAVSAVAAAVR</sequence>
<keyword evidence="7" id="KW-1185">Reference proteome</keyword>
<evidence type="ECO:0000259" key="5">
    <source>
        <dbReference type="Pfam" id="PF00266"/>
    </source>
</evidence>
<evidence type="ECO:0000256" key="1">
    <source>
        <dbReference type="ARBA" id="ARBA00001933"/>
    </source>
</evidence>